<evidence type="ECO:0000313" key="2">
    <source>
        <dbReference type="Proteomes" id="UP000662314"/>
    </source>
</evidence>
<dbReference type="Proteomes" id="UP000662314">
    <property type="component" value="Unassembled WGS sequence"/>
</dbReference>
<proteinExistence type="predicted"/>
<organism evidence="1 2">
    <name type="scientific">Dendronalium phyllosphericum CENA369</name>
    <dbReference type="NCBI Taxonomy" id="1725256"/>
    <lineage>
        <taxon>Bacteria</taxon>
        <taxon>Bacillati</taxon>
        <taxon>Cyanobacteriota</taxon>
        <taxon>Cyanophyceae</taxon>
        <taxon>Nostocales</taxon>
        <taxon>Nostocaceae</taxon>
        <taxon>Dendronalium</taxon>
        <taxon>Dendronalium phyllosphericum</taxon>
    </lineage>
</organism>
<protein>
    <submittedName>
        <fullName evidence="1">Uncharacterized protein</fullName>
    </submittedName>
</protein>
<evidence type="ECO:0000313" key="1">
    <source>
        <dbReference type="EMBL" id="MBH8577761.1"/>
    </source>
</evidence>
<name>A0A8J7IJU9_9NOST</name>
<comment type="caution">
    <text evidence="1">The sequence shown here is derived from an EMBL/GenBank/DDBJ whole genome shotgun (WGS) entry which is preliminary data.</text>
</comment>
<sequence>MNYCHCCSGLLLAHLRRSEVVWFCRHCWQDMPVFTRQKIKLSNPVYDREIV</sequence>
<dbReference type="AlphaFoldDB" id="A0A8J7IJU9"/>
<dbReference type="EMBL" id="JAECZA010000291">
    <property type="protein sequence ID" value="MBH8577761.1"/>
    <property type="molecule type" value="Genomic_DNA"/>
</dbReference>
<accession>A0A8J7IJU9</accession>
<reference evidence="1 2" key="1">
    <citation type="journal article" date="2021" name="Int. J. Syst. Evol. Microbiol.">
        <title>Amazonocrinis nigriterrae gen. nov., sp. nov., Atlanticothrix silvestris gen. nov., sp. nov. and Dendronalium phyllosphericum gen. nov., sp. nov., nostocacean cyanobacteria from Brazilian environments.</title>
        <authorList>
            <person name="Alvarenga D.O."/>
            <person name="Andreote A.P.D."/>
            <person name="Branco L.H.Z."/>
            <person name="Delbaje E."/>
            <person name="Cruz R.B."/>
            <person name="Varani A.M."/>
            <person name="Fiore M.F."/>
        </authorList>
    </citation>
    <scope>NUCLEOTIDE SEQUENCE [LARGE SCALE GENOMIC DNA]</scope>
    <source>
        <strain evidence="1 2">CENA369</strain>
    </source>
</reference>
<keyword evidence="2" id="KW-1185">Reference proteome</keyword>
<gene>
    <name evidence="1" type="ORF">I8752_33315</name>
</gene>
<dbReference type="RefSeq" id="WP_214436448.1">
    <property type="nucleotide sequence ID" value="NZ_CAWPUQ010000227.1"/>
</dbReference>